<dbReference type="GO" id="GO:0005886">
    <property type="term" value="C:plasma membrane"/>
    <property type="evidence" value="ECO:0007669"/>
    <property type="project" value="TreeGrafter"/>
</dbReference>
<gene>
    <name evidence="11" type="ORF">CCAE0312_LOCUS2872</name>
</gene>
<evidence type="ECO:0000256" key="2">
    <source>
        <dbReference type="ARBA" id="ARBA00006496"/>
    </source>
</evidence>
<reference evidence="11" key="1">
    <citation type="submission" date="2021-01" db="EMBL/GenBank/DDBJ databases">
        <authorList>
            <person name="Corre E."/>
            <person name="Pelletier E."/>
            <person name="Niang G."/>
            <person name="Scheremetjew M."/>
            <person name="Finn R."/>
            <person name="Kale V."/>
            <person name="Holt S."/>
            <person name="Cochrane G."/>
            <person name="Meng A."/>
            <person name="Brown T."/>
            <person name="Cohen L."/>
        </authorList>
    </citation>
    <scope>NUCLEOTIDE SEQUENCE</scope>
    <source>
        <strain evidence="11">SAG 36.94</strain>
    </source>
</reference>
<protein>
    <recommendedName>
        <fullName evidence="10">T-cell immunomodulatory protein TIP C2 domain-containing protein</fullName>
    </recommendedName>
</protein>
<evidence type="ECO:0000256" key="3">
    <source>
        <dbReference type="ARBA" id="ARBA00022692"/>
    </source>
</evidence>
<proteinExistence type="inferred from homology"/>
<evidence type="ECO:0000256" key="9">
    <source>
        <dbReference type="SAM" id="SignalP"/>
    </source>
</evidence>
<feature type="transmembrane region" description="Helical" evidence="8">
    <location>
        <begin position="563"/>
        <end position="582"/>
    </location>
</feature>
<dbReference type="Pfam" id="PF23122">
    <property type="entry name" value="C2_ITFG1"/>
    <property type="match status" value="1"/>
</dbReference>
<dbReference type="AlphaFoldDB" id="A0A7S1TAU0"/>
<keyword evidence="3 8" id="KW-0812">Transmembrane</keyword>
<organism evidence="11">
    <name type="scientific">Compsopogon caeruleus</name>
    <dbReference type="NCBI Taxonomy" id="31354"/>
    <lineage>
        <taxon>Eukaryota</taxon>
        <taxon>Rhodophyta</taxon>
        <taxon>Compsopogonophyceae</taxon>
        <taxon>Compsopogonales</taxon>
        <taxon>Compsopogonaceae</taxon>
        <taxon>Compsopogon</taxon>
    </lineage>
</organism>
<feature type="signal peptide" evidence="9">
    <location>
        <begin position="1"/>
        <end position="19"/>
    </location>
</feature>
<keyword evidence="5 8" id="KW-1133">Transmembrane helix</keyword>
<evidence type="ECO:0000256" key="4">
    <source>
        <dbReference type="ARBA" id="ARBA00022729"/>
    </source>
</evidence>
<dbReference type="PANTHER" id="PTHR13412:SF0">
    <property type="entry name" value="T-CELL IMMUNOMODULATORY PROTEIN"/>
    <property type="match status" value="1"/>
</dbReference>
<dbReference type="InterPro" id="IPR028994">
    <property type="entry name" value="Integrin_alpha_N"/>
</dbReference>
<feature type="chain" id="PRO_5030638268" description="T-cell immunomodulatory protein TIP C2 domain-containing protein" evidence="9">
    <location>
        <begin position="20"/>
        <end position="606"/>
    </location>
</feature>
<sequence>MVWYWLVWMIFGILRIVLGSSILGGSGTRDPPLFTPVGLSDQSDHVGLGQVPWAFVAFGDFNRDRFVDALVVDPSKMNRVLVAIWDHDLYRFVLREGTDAGIGLSTGVTSLAVADFDNDGDVDVLLTTENSQGARIWYSNRDGTFVPGPVLEDVASGFLIMDGNGDLAPDVFAIRSSGERGFYRNTPPARNQSLTWLPWRAGNDLCQVSIPVSTGFVDLNGDCLPDLIVPTSCGLEVWYNPGEEKDFWDLRSTDSEYYRLVDVFLDGTNRDGVIAFVDINGDGTNDLVIPNSGSENVRVYLNLQTQRKYAMLCEPDPEWKLESVIAVSNVRFSEQQLGSSWKIPVSLRFGDFNFDGLPDFLALNGDTGKIELFENKGDWGVIPRMPLYFTRFESDAALRAVDDAIAASFFDLDESGRQDIVVVHDRGTRLIWNNYNKHADALFFKGTGLNALSYFESKPHPFAPVPGNTFKLSFDSPEGRVQHTCSQCPQSLHLPLQACNCFFGLRRISNYIEEMTMGGASSSRAWSNLMPNAMAVIWPDTSDGTKSWWMEYFAQRRGGQMRGVVVFLSASMIFLAFGIWYLSWRERQEDRKELYEKADMFGFVTM</sequence>
<evidence type="ECO:0000256" key="7">
    <source>
        <dbReference type="ARBA" id="ARBA00023180"/>
    </source>
</evidence>
<dbReference type="InterPro" id="IPR013517">
    <property type="entry name" value="FG-GAP"/>
</dbReference>
<name>A0A7S1TAU0_9RHOD</name>
<evidence type="ECO:0000256" key="6">
    <source>
        <dbReference type="ARBA" id="ARBA00023136"/>
    </source>
</evidence>
<dbReference type="PANTHER" id="PTHR13412">
    <property type="entry name" value="T-CELL IMMUNOMODULATORY PROTEIN HOMOLOG"/>
    <property type="match status" value="1"/>
</dbReference>
<evidence type="ECO:0000256" key="1">
    <source>
        <dbReference type="ARBA" id="ARBA00004479"/>
    </source>
</evidence>
<comment type="subcellular location">
    <subcellularLocation>
        <location evidence="1">Membrane</location>
        <topology evidence="1">Single-pass type I membrane protein</topology>
    </subcellularLocation>
</comment>
<keyword evidence="6 8" id="KW-0472">Membrane</keyword>
<dbReference type="Pfam" id="PF13517">
    <property type="entry name" value="FG-GAP_3"/>
    <property type="match status" value="1"/>
</dbReference>
<evidence type="ECO:0000256" key="5">
    <source>
        <dbReference type="ARBA" id="ARBA00022989"/>
    </source>
</evidence>
<feature type="domain" description="T-cell immunomodulatory protein TIP C2" evidence="10">
    <location>
        <begin position="465"/>
        <end position="553"/>
    </location>
</feature>
<dbReference type="EMBL" id="HBGH01005332">
    <property type="protein sequence ID" value="CAD9230818.1"/>
    <property type="molecule type" value="Transcribed_RNA"/>
</dbReference>
<comment type="similarity">
    <text evidence="2">Belongs to the TIP family.</text>
</comment>
<accession>A0A7S1TAU0</accession>
<dbReference type="InterPro" id="IPR024881">
    <property type="entry name" value="Tip"/>
</dbReference>
<evidence type="ECO:0000256" key="8">
    <source>
        <dbReference type="SAM" id="Phobius"/>
    </source>
</evidence>
<dbReference type="SUPFAM" id="SSF69318">
    <property type="entry name" value="Integrin alpha N-terminal domain"/>
    <property type="match status" value="2"/>
</dbReference>
<evidence type="ECO:0000259" key="10">
    <source>
        <dbReference type="Pfam" id="PF23122"/>
    </source>
</evidence>
<evidence type="ECO:0000313" key="11">
    <source>
        <dbReference type="EMBL" id="CAD9230818.1"/>
    </source>
</evidence>
<dbReference type="Gene3D" id="2.130.10.130">
    <property type="entry name" value="Integrin alpha, N-terminal"/>
    <property type="match status" value="1"/>
</dbReference>
<keyword evidence="7" id="KW-0325">Glycoprotein</keyword>
<dbReference type="InterPro" id="IPR057089">
    <property type="entry name" value="C2_TIP"/>
</dbReference>
<keyword evidence="4 9" id="KW-0732">Signal</keyword>